<reference evidence="1" key="1">
    <citation type="submission" date="2022-12" db="EMBL/GenBank/DDBJ databases">
        <authorList>
            <person name="Petersen C."/>
        </authorList>
    </citation>
    <scope>NUCLEOTIDE SEQUENCE</scope>
    <source>
        <strain evidence="1">IBT 17660</strain>
    </source>
</reference>
<dbReference type="EMBL" id="JAPWDO010000006">
    <property type="protein sequence ID" value="KAJ5465967.1"/>
    <property type="molecule type" value="Genomic_DNA"/>
</dbReference>
<protein>
    <submittedName>
        <fullName evidence="1">Uncharacterized protein</fullName>
    </submittedName>
</protein>
<reference evidence="1" key="2">
    <citation type="journal article" date="2023" name="IMA Fungus">
        <title>Comparative genomic study of the Penicillium genus elucidates a diverse pangenome and 15 lateral gene transfer events.</title>
        <authorList>
            <person name="Petersen C."/>
            <person name="Sorensen T."/>
            <person name="Nielsen M.R."/>
            <person name="Sondergaard T.E."/>
            <person name="Sorensen J.L."/>
            <person name="Fitzpatrick D.A."/>
            <person name="Frisvad J.C."/>
            <person name="Nielsen K.L."/>
        </authorList>
    </citation>
    <scope>NUCLEOTIDE SEQUENCE</scope>
    <source>
        <strain evidence="1">IBT 17660</strain>
    </source>
</reference>
<dbReference type="Proteomes" id="UP001147760">
    <property type="component" value="Unassembled WGS sequence"/>
</dbReference>
<organism evidence="1 2">
    <name type="scientific">Penicillium desertorum</name>
    <dbReference type="NCBI Taxonomy" id="1303715"/>
    <lineage>
        <taxon>Eukaryota</taxon>
        <taxon>Fungi</taxon>
        <taxon>Dikarya</taxon>
        <taxon>Ascomycota</taxon>
        <taxon>Pezizomycotina</taxon>
        <taxon>Eurotiomycetes</taxon>
        <taxon>Eurotiomycetidae</taxon>
        <taxon>Eurotiales</taxon>
        <taxon>Aspergillaceae</taxon>
        <taxon>Penicillium</taxon>
    </lineage>
</organism>
<proteinExistence type="predicted"/>
<dbReference type="AlphaFoldDB" id="A0A9W9WJP7"/>
<evidence type="ECO:0000313" key="1">
    <source>
        <dbReference type="EMBL" id="KAJ5465967.1"/>
    </source>
</evidence>
<comment type="caution">
    <text evidence="1">The sequence shown here is derived from an EMBL/GenBank/DDBJ whole genome shotgun (WGS) entry which is preliminary data.</text>
</comment>
<sequence length="249" mass="29412">MADDGTQSWDIIPSWGETGITPRPTHPAQKRRRLIHWFLKHDEILEENVYLDEFPPPKPTSEEINIILQPWRSGNYLRRKAYYMSKDNVLVFLRTHYNPDDNDKMNEWVHENDLFEDTAWWACLNDPQLFDFDSDWQQVLHTKKQGGFRGWTEYRVKVTEESTNPLQNVPIAAYIVIADQEAFQTGLLRLFCLEDDRKIVWEARVDPKPAEIMKTYSPLGSSTRTKVFKMRLNRIMKHMSTSRHSAVET</sequence>
<dbReference type="OrthoDB" id="4364812at2759"/>
<gene>
    <name evidence="1" type="ORF">N7530_009754</name>
</gene>
<accession>A0A9W9WJP7</accession>
<name>A0A9W9WJP7_9EURO</name>
<keyword evidence="2" id="KW-1185">Reference proteome</keyword>
<evidence type="ECO:0000313" key="2">
    <source>
        <dbReference type="Proteomes" id="UP001147760"/>
    </source>
</evidence>